<dbReference type="AlphaFoldDB" id="A0AAD7H4H4"/>
<evidence type="ECO:0000313" key="2">
    <source>
        <dbReference type="Proteomes" id="UP001215598"/>
    </source>
</evidence>
<dbReference type="EMBL" id="JARKIB010000376">
    <property type="protein sequence ID" value="KAJ7712147.1"/>
    <property type="molecule type" value="Genomic_DNA"/>
</dbReference>
<reference evidence="1" key="1">
    <citation type="submission" date="2023-03" db="EMBL/GenBank/DDBJ databases">
        <title>Massive genome expansion in bonnet fungi (Mycena s.s.) driven by repeated elements and novel gene families across ecological guilds.</title>
        <authorList>
            <consortium name="Lawrence Berkeley National Laboratory"/>
            <person name="Harder C.B."/>
            <person name="Miyauchi S."/>
            <person name="Viragh M."/>
            <person name="Kuo A."/>
            <person name="Thoen E."/>
            <person name="Andreopoulos B."/>
            <person name="Lu D."/>
            <person name="Skrede I."/>
            <person name="Drula E."/>
            <person name="Henrissat B."/>
            <person name="Morin E."/>
            <person name="Kohler A."/>
            <person name="Barry K."/>
            <person name="LaButti K."/>
            <person name="Morin E."/>
            <person name="Salamov A."/>
            <person name="Lipzen A."/>
            <person name="Mereny Z."/>
            <person name="Hegedus B."/>
            <person name="Baldrian P."/>
            <person name="Stursova M."/>
            <person name="Weitz H."/>
            <person name="Taylor A."/>
            <person name="Grigoriev I.V."/>
            <person name="Nagy L.G."/>
            <person name="Martin F."/>
            <person name="Kauserud H."/>
        </authorList>
    </citation>
    <scope>NUCLEOTIDE SEQUENCE</scope>
    <source>
        <strain evidence="1">CBHHK182m</strain>
    </source>
</reference>
<name>A0AAD7H4H4_9AGAR</name>
<evidence type="ECO:0000313" key="1">
    <source>
        <dbReference type="EMBL" id="KAJ7712147.1"/>
    </source>
</evidence>
<protein>
    <submittedName>
        <fullName evidence="1">Uncharacterized protein</fullName>
    </submittedName>
</protein>
<organism evidence="1 2">
    <name type="scientific">Mycena metata</name>
    <dbReference type="NCBI Taxonomy" id="1033252"/>
    <lineage>
        <taxon>Eukaryota</taxon>
        <taxon>Fungi</taxon>
        <taxon>Dikarya</taxon>
        <taxon>Basidiomycota</taxon>
        <taxon>Agaricomycotina</taxon>
        <taxon>Agaricomycetes</taxon>
        <taxon>Agaricomycetidae</taxon>
        <taxon>Agaricales</taxon>
        <taxon>Marasmiineae</taxon>
        <taxon>Mycenaceae</taxon>
        <taxon>Mycena</taxon>
    </lineage>
</organism>
<proteinExistence type="predicted"/>
<accession>A0AAD7H4H4</accession>
<comment type="caution">
    <text evidence="1">The sequence shown here is derived from an EMBL/GenBank/DDBJ whole genome shotgun (WGS) entry which is preliminary data.</text>
</comment>
<sequence length="364" mass="41018">MSSQFAIRRQDLAAATAPFEVLFLAMPSDLSGPRIFGLIDRKCQLYRRQIIDLPLVALNEQKSQIPRVAQLLAYQRFGLLGDVKVVREDTCRLLLCPGPGGASLILQATPWLVPVRFRFEPTSEPNLASTSPPLPASLVPPRRNGLWDMCKTCGPQIVWFFRHLGDNRRGSAKLSMTRPPYFSPRGTPDFISLRPARCESSTFAVFGAHIVRTNKHNSNPFTRQIICARSFIFKIRPAHTASTVPAPYFKAWALRGTLRRNTTADSKTNDTVGFCFRLWFPSANSGNFYDGRFPALIAVGSTWQKPNKWGGWSKERYGLREVGVLSKIHHDCSKALTAFQWWQLGGNSENLKDFERNELIYSPS</sequence>
<dbReference type="Proteomes" id="UP001215598">
    <property type="component" value="Unassembled WGS sequence"/>
</dbReference>
<gene>
    <name evidence="1" type="ORF">B0H16DRAFT_1703130</name>
</gene>
<keyword evidence="2" id="KW-1185">Reference proteome</keyword>